<feature type="transmembrane region" description="Helical" evidence="1">
    <location>
        <begin position="128"/>
        <end position="149"/>
    </location>
</feature>
<dbReference type="AlphaFoldDB" id="A0AAD8A497"/>
<feature type="non-terminal residue" evidence="2">
    <location>
        <position position="1"/>
    </location>
</feature>
<comment type="caution">
    <text evidence="2">The sequence shown here is derived from an EMBL/GenBank/DDBJ whole genome shotgun (WGS) entry which is preliminary data.</text>
</comment>
<evidence type="ECO:0000313" key="3">
    <source>
        <dbReference type="Proteomes" id="UP001233999"/>
    </source>
</evidence>
<accession>A0AAD8A497</accession>
<feature type="transmembrane region" description="Helical" evidence="1">
    <location>
        <begin position="49"/>
        <end position="69"/>
    </location>
</feature>
<reference evidence="2" key="2">
    <citation type="submission" date="2023-05" db="EMBL/GenBank/DDBJ databases">
        <authorList>
            <person name="Fouks B."/>
        </authorList>
    </citation>
    <scope>NUCLEOTIDE SEQUENCE</scope>
    <source>
        <strain evidence="2">Stay&amp;Tobe</strain>
        <tissue evidence="2">Testes</tissue>
    </source>
</reference>
<proteinExistence type="predicted"/>
<evidence type="ECO:0000256" key="1">
    <source>
        <dbReference type="SAM" id="Phobius"/>
    </source>
</evidence>
<name>A0AAD8A497_DIPPU</name>
<evidence type="ECO:0000313" key="2">
    <source>
        <dbReference type="EMBL" id="KAJ9591706.1"/>
    </source>
</evidence>
<gene>
    <name evidence="2" type="ORF">L9F63_001734</name>
</gene>
<keyword evidence="1" id="KW-0472">Membrane</keyword>
<organism evidence="2 3">
    <name type="scientific">Diploptera punctata</name>
    <name type="common">Pacific beetle cockroach</name>
    <dbReference type="NCBI Taxonomy" id="6984"/>
    <lineage>
        <taxon>Eukaryota</taxon>
        <taxon>Metazoa</taxon>
        <taxon>Ecdysozoa</taxon>
        <taxon>Arthropoda</taxon>
        <taxon>Hexapoda</taxon>
        <taxon>Insecta</taxon>
        <taxon>Pterygota</taxon>
        <taxon>Neoptera</taxon>
        <taxon>Polyneoptera</taxon>
        <taxon>Dictyoptera</taxon>
        <taxon>Blattodea</taxon>
        <taxon>Blaberoidea</taxon>
        <taxon>Blaberidae</taxon>
        <taxon>Diplopterinae</taxon>
        <taxon>Diploptera</taxon>
    </lineage>
</organism>
<dbReference type="Proteomes" id="UP001233999">
    <property type="component" value="Unassembled WGS sequence"/>
</dbReference>
<feature type="non-terminal residue" evidence="2">
    <location>
        <position position="196"/>
    </location>
</feature>
<keyword evidence="1" id="KW-1133">Transmembrane helix</keyword>
<protein>
    <submittedName>
        <fullName evidence="2">Uncharacterized protein</fullName>
    </submittedName>
</protein>
<keyword evidence="1" id="KW-0812">Transmembrane</keyword>
<sequence length="196" mass="23386">FLNRRLYSRRCSANIPRRTMASPCVWPWLPYWWPVRCSRSRLLLLRQDFPVSSYLLLPVFLLCLLAIFLRRYVTQLEFSYYWSRSLMCWARSMHQLCLLFWWISLMCSRSVSVSPHFFPMGPPKFSWLFRWGPMSLVVPLYATFINSTFTPQFCLVRHLGYTKAATSANYSIFVRKSVTIHVQCQHASMLIFVNWN</sequence>
<dbReference type="EMBL" id="JASPKZ010003859">
    <property type="protein sequence ID" value="KAJ9591706.1"/>
    <property type="molecule type" value="Genomic_DNA"/>
</dbReference>
<reference evidence="2" key="1">
    <citation type="journal article" date="2023" name="IScience">
        <title>Live-bearing cockroach genome reveals convergent evolutionary mechanisms linked to viviparity in insects and beyond.</title>
        <authorList>
            <person name="Fouks B."/>
            <person name="Harrison M.C."/>
            <person name="Mikhailova A.A."/>
            <person name="Marchal E."/>
            <person name="English S."/>
            <person name="Carruthers M."/>
            <person name="Jennings E.C."/>
            <person name="Chiamaka E.L."/>
            <person name="Frigard R.A."/>
            <person name="Pippel M."/>
            <person name="Attardo G.M."/>
            <person name="Benoit J.B."/>
            <person name="Bornberg-Bauer E."/>
            <person name="Tobe S.S."/>
        </authorList>
    </citation>
    <scope>NUCLEOTIDE SEQUENCE</scope>
    <source>
        <strain evidence="2">Stay&amp;Tobe</strain>
    </source>
</reference>
<keyword evidence="3" id="KW-1185">Reference proteome</keyword>